<sequence>MRAAVGRYAPIPGTRSFIRAAVASCGCFPGTRSFYAPPLVAALSSPAPPPRNVPIQRMGKELASEERAGQFLGRAAAGADKTIGRC</sequence>
<evidence type="ECO:0000313" key="1">
    <source>
        <dbReference type="EMBL" id="VAW17269.1"/>
    </source>
</evidence>
<gene>
    <name evidence="1" type="ORF">MNBD_ALPHA12-903</name>
</gene>
<name>A0A3B0TYN0_9ZZZZ</name>
<protein>
    <submittedName>
        <fullName evidence="1">Uncharacterized protein</fullName>
    </submittedName>
</protein>
<dbReference type="AlphaFoldDB" id="A0A3B0TYN0"/>
<proteinExistence type="predicted"/>
<organism evidence="1">
    <name type="scientific">hydrothermal vent metagenome</name>
    <dbReference type="NCBI Taxonomy" id="652676"/>
    <lineage>
        <taxon>unclassified sequences</taxon>
        <taxon>metagenomes</taxon>
        <taxon>ecological metagenomes</taxon>
    </lineage>
</organism>
<accession>A0A3B0TYN0</accession>
<dbReference type="EMBL" id="UOEO01000069">
    <property type="protein sequence ID" value="VAW17269.1"/>
    <property type="molecule type" value="Genomic_DNA"/>
</dbReference>
<reference evidence="1" key="1">
    <citation type="submission" date="2018-06" db="EMBL/GenBank/DDBJ databases">
        <authorList>
            <person name="Zhirakovskaya E."/>
        </authorList>
    </citation>
    <scope>NUCLEOTIDE SEQUENCE</scope>
</reference>